<proteinExistence type="predicted"/>
<comment type="caution">
    <text evidence="3">The sequence shown here is derived from an EMBL/GenBank/DDBJ whole genome shotgun (WGS) entry which is preliminary data.</text>
</comment>
<evidence type="ECO:0000256" key="1">
    <source>
        <dbReference type="ARBA" id="ARBA00023002"/>
    </source>
</evidence>
<organism evidence="3 4">
    <name type="scientific">Salinirubrum litoreum</name>
    <dbReference type="NCBI Taxonomy" id="1126234"/>
    <lineage>
        <taxon>Archaea</taxon>
        <taxon>Methanobacteriati</taxon>
        <taxon>Methanobacteriota</taxon>
        <taxon>Stenosarchaea group</taxon>
        <taxon>Halobacteria</taxon>
        <taxon>Halobacteriales</taxon>
        <taxon>Haloferacaceae</taxon>
        <taxon>Salinirubrum</taxon>
    </lineage>
</organism>
<reference evidence="3 4" key="1">
    <citation type="journal article" date="2019" name="Int. J. Syst. Evol. Microbiol.">
        <title>The Global Catalogue of Microorganisms (GCM) 10K type strain sequencing project: providing services to taxonomists for standard genome sequencing and annotation.</title>
        <authorList>
            <consortium name="The Broad Institute Genomics Platform"/>
            <consortium name="The Broad Institute Genome Sequencing Center for Infectious Disease"/>
            <person name="Wu L."/>
            <person name="Ma J."/>
        </authorList>
    </citation>
    <scope>NUCLEOTIDE SEQUENCE [LARGE SCALE GENOMIC DNA]</scope>
    <source>
        <strain evidence="3 4">CGMCC 1.12237</strain>
    </source>
</reference>
<dbReference type="Gene3D" id="3.50.50.60">
    <property type="entry name" value="FAD/NAD(P)-binding domain"/>
    <property type="match status" value="1"/>
</dbReference>
<dbReference type="Pfam" id="PF01266">
    <property type="entry name" value="DAO"/>
    <property type="match status" value="1"/>
</dbReference>
<keyword evidence="4" id="KW-1185">Reference proteome</keyword>
<gene>
    <name evidence="3" type="ORF">ACFPJ5_14170</name>
</gene>
<evidence type="ECO:0000313" key="4">
    <source>
        <dbReference type="Proteomes" id="UP001596201"/>
    </source>
</evidence>
<feature type="domain" description="FAD dependent oxidoreductase" evidence="2">
    <location>
        <begin position="3"/>
        <end position="369"/>
    </location>
</feature>
<dbReference type="Proteomes" id="UP001596201">
    <property type="component" value="Unassembled WGS sequence"/>
</dbReference>
<name>A0ABD5RE34_9EURY</name>
<dbReference type="SUPFAM" id="SSF51905">
    <property type="entry name" value="FAD/NAD(P)-binding domain"/>
    <property type="match status" value="1"/>
</dbReference>
<dbReference type="PANTHER" id="PTHR13847:SF287">
    <property type="entry name" value="FAD-DEPENDENT OXIDOREDUCTASE DOMAIN-CONTAINING PROTEIN 1"/>
    <property type="match status" value="1"/>
</dbReference>
<evidence type="ECO:0000313" key="3">
    <source>
        <dbReference type="EMBL" id="MFC5368077.1"/>
    </source>
</evidence>
<dbReference type="Gene3D" id="3.30.9.10">
    <property type="entry name" value="D-Amino Acid Oxidase, subunit A, domain 2"/>
    <property type="match status" value="1"/>
</dbReference>
<dbReference type="InterPro" id="IPR036188">
    <property type="entry name" value="FAD/NAD-bd_sf"/>
</dbReference>
<evidence type="ECO:0000259" key="2">
    <source>
        <dbReference type="Pfam" id="PF01266"/>
    </source>
</evidence>
<protein>
    <submittedName>
        <fullName evidence="3">NAD(P)/FAD-dependent oxidoreductase</fullName>
        <ecNumber evidence="3">1.-.-.-</ecNumber>
    </submittedName>
</protein>
<dbReference type="RefSeq" id="WP_227230312.1">
    <property type="nucleotide sequence ID" value="NZ_JAJCVJ010000002.1"/>
</dbReference>
<dbReference type="InterPro" id="IPR006076">
    <property type="entry name" value="FAD-dep_OxRdtase"/>
</dbReference>
<dbReference type="AlphaFoldDB" id="A0ABD5RE34"/>
<accession>A0ABD5RE34</accession>
<dbReference type="PANTHER" id="PTHR13847">
    <property type="entry name" value="SARCOSINE DEHYDROGENASE-RELATED"/>
    <property type="match status" value="1"/>
</dbReference>
<dbReference type="EMBL" id="JBHSKX010000002">
    <property type="protein sequence ID" value="MFC5368077.1"/>
    <property type="molecule type" value="Genomic_DNA"/>
</dbReference>
<keyword evidence="1 3" id="KW-0560">Oxidoreductase</keyword>
<sequence length="400" mass="42452">MRVGIVGGGIVGLAAATYLARRGADVTVCERGSIGAGSTERSAGGIRAQFSTRVNVDLSLASMDVWESFEDEFGVDIAYRRAGYLFCAREEATADAFRETVEMQREAGVPAELLSPEEARDHCPELHADQFVAATYSPTDGFADPHLALQGYAEAAREAGVEIRTKTAVTDIVRESPGATAESDGDGGEGCVVGVETVSAGGEQERLDCEFVVNAAGPWAGQIAEMAGVDLPVTAQRRQIAVVDPETPIPDSVPLTIDLDTGSYFRPEREGRALVGGFFGDEADSVVDPDDYTKDIDLDWTAEAMERAADTAGYFGPDSRVARGWAGLYAVTPDHHPIVEERAGFVNAVGFSGHGFQHAPAVGQIVAELVHDGEASLVDIEPLRSDRFEDGDGLVERNVA</sequence>
<dbReference type="GO" id="GO:0016491">
    <property type="term" value="F:oxidoreductase activity"/>
    <property type="evidence" value="ECO:0007669"/>
    <property type="project" value="UniProtKB-KW"/>
</dbReference>
<dbReference type="EC" id="1.-.-.-" evidence="3"/>